<feature type="compositionally biased region" description="Polar residues" evidence="1">
    <location>
        <begin position="9"/>
        <end position="19"/>
    </location>
</feature>
<name>A0AAE1CVI6_9GAST</name>
<accession>A0AAE1CVI6</accession>
<evidence type="ECO:0000256" key="1">
    <source>
        <dbReference type="SAM" id="MobiDB-lite"/>
    </source>
</evidence>
<proteinExistence type="predicted"/>
<sequence length="104" mass="10730">MLTLAGKGSTRQSDTSAIDSTEPGHDKDGAGPVPESLLSGQFIAGLRSDGLQLHLVQHHIGRADASFLDIMEFALMLSSKEAEEGPASQTAVSSRSALTAAIAP</sequence>
<dbReference type="Proteomes" id="UP001283361">
    <property type="component" value="Unassembled WGS sequence"/>
</dbReference>
<feature type="compositionally biased region" description="Polar residues" evidence="1">
    <location>
        <begin position="87"/>
        <end position="97"/>
    </location>
</feature>
<keyword evidence="3" id="KW-1185">Reference proteome</keyword>
<reference evidence="2" key="1">
    <citation type="journal article" date="2023" name="G3 (Bethesda)">
        <title>A reference genome for the long-term kleptoplast-retaining sea slug Elysia crispata morphotype clarki.</title>
        <authorList>
            <person name="Eastman K.E."/>
            <person name="Pendleton A.L."/>
            <person name="Shaikh M.A."/>
            <person name="Suttiyut T."/>
            <person name="Ogas R."/>
            <person name="Tomko P."/>
            <person name="Gavelis G."/>
            <person name="Widhalm J.R."/>
            <person name="Wisecaver J.H."/>
        </authorList>
    </citation>
    <scope>NUCLEOTIDE SEQUENCE</scope>
    <source>
        <strain evidence="2">ECLA1</strain>
    </source>
</reference>
<protein>
    <submittedName>
        <fullName evidence="2">Uncharacterized protein</fullName>
    </submittedName>
</protein>
<evidence type="ECO:0000313" key="3">
    <source>
        <dbReference type="Proteomes" id="UP001283361"/>
    </source>
</evidence>
<gene>
    <name evidence="2" type="ORF">RRG08_051279</name>
</gene>
<organism evidence="2 3">
    <name type="scientific">Elysia crispata</name>
    <name type="common">lettuce slug</name>
    <dbReference type="NCBI Taxonomy" id="231223"/>
    <lineage>
        <taxon>Eukaryota</taxon>
        <taxon>Metazoa</taxon>
        <taxon>Spiralia</taxon>
        <taxon>Lophotrochozoa</taxon>
        <taxon>Mollusca</taxon>
        <taxon>Gastropoda</taxon>
        <taxon>Heterobranchia</taxon>
        <taxon>Euthyneura</taxon>
        <taxon>Panpulmonata</taxon>
        <taxon>Sacoglossa</taxon>
        <taxon>Placobranchoidea</taxon>
        <taxon>Plakobranchidae</taxon>
        <taxon>Elysia</taxon>
    </lineage>
</organism>
<dbReference type="AlphaFoldDB" id="A0AAE1CVI6"/>
<dbReference type="EMBL" id="JAWDGP010006534">
    <property type="protein sequence ID" value="KAK3739410.1"/>
    <property type="molecule type" value="Genomic_DNA"/>
</dbReference>
<evidence type="ECO:0000313" key="2">
    <source>
        <dbReference type="EMBL" id="KAK3739410.1"/>
    </source>
</evidence>
<feature type="region of interest" description="Disordered" evidence="1">
    <location>
        <begin position="1"/>
        <end position="36"/>
    </location>
</feature>
<feature type="region of interest" description="Disordered" evidence="1">
    <location>
        <begin position="83"/>
        <end position="104"/>
    </location>
</feature>
<comment type="caution">
    <text evidence="2">The sequence shown here is derived from an EMBL/GenBank/DDBJ whole genome shotgun (WGS) entry which is preliminary data.</text>
</comment>